<comment type="similarity">
    <text evidence="1">Belongs to the fantastic four family.</text>
</comment>
<gene>
    <name evidence="4" type="ORF">KSP40_PGU015901</name>
</gene>
<dbReference type="PANTHER" id="PTHR33155">
    <property type="entry name" value="FANTASTIC FOUR-LIKE PROTEIN (DUF3049)"/>
    <property type="match status" value="1"/>
</dbReference>
<dbReference type="PANTHER" id="PTHR33155:SF9">
    <property type="entry name" value="FANTASTIC FOUR-LIKE PROTEIN (DUF3049)"/>
    <property type="match status" value="1"/>
</dbReference>
<protein>
    <recommendedName>
        <fullName evidence="3">FAF domain-containing protein</fullName>
    </recommendedName>
</protein>
<organism evidence="4 5">
    <name type="scientific">Platanthera guangdongensis</name>
    <dbReference type="NCBI Taxonomy" id="2320717"/>
    <lineage>
        <taxon>Eukaryota</taxon>
        <taxon>Viridiplantae</taxon>
        <taxon>Streptophyta</taxon>
        <taxon>Embryophyta</taxon>
        <taxon>Tracheophyta</taxon>
        <taxon>Spermatophyta</taxon>
        <taxon>Magnoliopsida</taxon>
        <taxon>Liliopsida</taxon>
        <taxon>Asparagales</taxon>
        <taxon>Orchidaceae</taxon>
        <taxon>Orchidoideae</taxon>
        <taxon>Orchideae</taxon>
        <taxon>Orchidinae</taxon>
        <taxon>Platanthera</taxon>
    </lineage>
</organism>
<dbReference type="Proteomes" id="UP001412067">
    <property type="component" value="Unassembled WGS sequence"/>
</dbReference>
<name>A0ABR2M9U4_9ASPA</name>
<proteinExistence type="inferred from homology"/>
<comment type="caution">
    <text evidence="4">The sequence shown here is derived from an EMBL/GenBank/DDBJ whole genome shotgun (WGS) entry which is preliminary data.</text>
</comment>
<accession>A0ABR2M9U4</accession>
<feature type="domain" description="FAF" evidence="3">
    <location>
        <begin position="153"/>
        <end position="205"/>
    </location>
</feature>
<dbReference type="EMBL" id="JBBWWR010000010">
    <property type="protein sequence ID" value="KAK8960826.1"/>
    <property type="molecule type" value="Genomic_DNA"/>
</dbReference>
<evidence type="ECO:0000256" key="2">
    <source>
        <dbReference type="SAM" id="MobiDB-lite"/>
    </source>
</evidence>
<dbReference type="Pfam" id="PF11250">
    <property type="entry name" value="FAF"/>
    <property type="match status" value="1"/>
</dbReference>
<dbReference type="InterPro" id="IPR046431">
    <property type="entry name" value="FAF_dom"/>
</dbReference>
<evidence type="ECO:0000259" key="3">
    <source>
        <dbReference type="Pfam" id="PF11250"/>
    </source>
</evidence>
<dbReference type="InterPro" id="IPR021410">
    <property type="entry name" value="FAF"/>
</dbReference>
<evidence type="ECO:0000256" key="1">
    <source>
        <dbReference type="ARBA" id="ARBA00008690"/>
    </source>
</evidence>
<reference evidence="4 5" key="1">
    <citation type="journal article" date="2022" name="Nat. Plants">
        <title>Genomes of leafy and leafless Platanthera orchids illuminate the evolution of mycoheterotrophy.</title>
        <authorList>
            <person name="Li M.H."/>
            <person name="Liu K.W."/>
            <person name="Li Z."/>
            <person name="Lu H.C."/>
            <person name="Ye Q.L."/>
            <person name="Zhang D."/>
            <person name="Wang J.Y."/>
            <person name="Li Y.F."/>
            <person name="Zhong Z.M."/>
            <person name="Liu X."/>
            <person name="Yu X."/>
            <person name="Liu D.K."/>
            <person name="Tu X.D."/>
            <person name="Liu B."/>
            <person name="Hao Y."/>
            <person name="Liao X.Y."/>
            <person name="Jiang Y.T."/>
            <person name="Sun W.H."/>
            <person name="Chen J."/>
            <person name="Chen Y.Q."/>
            <person name="Ai Y."/>
            <person name="Zhai J.W."/>
            <person name="Wu S.S."/>
            <person name="Zhou Z."/>
            <person name="Hsiao Y.Y."/>
            <person name="Wu W.L."/>
            <person name="Chen Y.Y."/>
            <person name="Lin Y.F."/>
            <person name="Hsu J.L."/>
            <person name="Li C.Y."/>
            <person name="Wang Z.W."/>
            <person name="Zhao X."/>
            <person name="Zhong W.Y."/>
            <person name="Ma X.K."/>
            <person name="Ma L."/>
            <person name="Huang J."/>
            <person name="Chen G.Z."/>
            <person name="Huang M.Z."/>
            <person name="Huang L."/>
            <person name="Peng D.H."/>
            <person name="Luo Y.B."/>
            <person name="Zou S.Q."/>
            <person name="Chen S.P."/>
            <person name="Lan S."/>
            <person name="Tsai W.C."/>
            <person name="Van de Peer Y."/>
            <person name="Liu Z.J."/>
        </authorList>
    </citation>
    <scope>NUCLEOTIDE SEQUENCE [LARGE SCALE GENOMIC DNA]</scope>
    <source>
        <strain evidence="4">Lor288</strain>
    </source>
</reference>
<keyword evidence="5" id="KW-1185">Reference proteome</keyword>
<sequence length="240" mass="26634">MPARRIPKHIFENAMPDSRCPWGQLLPSASSASFDIFGEHFYPSSSSSTSPLAEHPPLRQCIDPKHSAALESFGNLCCIEKPASPQIPKSTLPDSTATAMDEGRIEYLRSMSAQERSVAEKLGGNDAGLYKRSYSDVRQRRSLIGGGDRLMQNFPPPITMIGSGGKPRVYFKSLRKDGRFVLKEIRIPTQRLLQATRRDGRLTMRVLRPVDDDDEADEAGKNRDGSGEEDDDNPKINDSN</sequence>
<evidence type="ECO:0000313" key="4">
    <source>
        <dbReference type="EMBL" id="KAK8960826.1"/>
    </source>
</evidence>
<feature type="region of interest" description="Disordered" evidence="2">
    <location>
        <begin position="203"/>
        <end position="240"/>
    </location>
</feature>
<evidence type="ECO:0000313" key="5">
    <source>
        <dbReference type="Proteomes" id="UP001412067"/>
    </source>
</evidence>